<evidence type="ECO:0000313" key="3">
    <source>
        <dbReference type="Proteomes" id="UP000663848"/>
    </source>
</evidence>
<proteinExistence type="predicted"/>
<dbReference type="EMBL" id="CAJOBR010001414">
    <property type="protein sequence ID" value="CAF4606422.1"/>
    <property type="molecule type" value="Genomic_DNA"/>
</dbReference>
<feature type="region of interest" description="Disordered" evidence="1">
    <location>
        <begin position="1"/>
        <end position="31"/>
    </location>
</feature>
<name>A0A821C936_9BILA</name>
<evidence type="ECO:0000256" key="1">
    <source>
        <dbReference type="SAM" id="MobiDB-lite"/>
    </source>
</evidence>
<accession>A0A821C936</accession>
<feature type="non-terminal residue" evidence="2">
    <location>
        <position position="1"/>
    </location>
</feature>
<reference evidence="2" key="1">
    <citation type="submission" date="2021-02" db="EMBL/GenBank/DDBJ databases">
        <authorList>
            <person name="Nowell W R."/>
        </authorList>
    </citation>
    <scope>NUCLEOTIDE SEQUENCE</scope>
</reference>
<evidence type="ECO:0000313" key="2">
    <source>
        <dbReference type="EMBL" id="CAF4606422.1"/>
    </source>
</evidence>
<organism evidence="2 3">
    <name type="scientific">Rotaria socialis</name>
    <dbReference type="NCBI Taxonomy" id="392032"/>
    <lineage>
        <taxon>Eukaryota</taxon>
        <taxon>Metazoa</taxon>
        <taxon>Spiralia</taxon>
        <taxon>Gnathifera</taxon>
        <taxon>Rotifera</taxon>
        <taxon>Eurotatoria</taxon>
        <taxon>Bdelloidea</taxon>
        <taxon>Philodinida</taxon>
        <taxon>Philodinidae</taxon>
        <taxon>Rotaria</taxon>
    </lineage>
</organism>
<gene>
    <name evidence="2" type="ORF">QYT958_LOCUS11910</name>
</gene>
<dbReference type="AlphaFoldDB" id="A0A821C936"/>
<sequence>PTTSTNELQLSSTTHGIASRSKLTKTQRNNLKKRANRYKFEIIRQIYTQFTITNVKQILTDMNIYWVNVNIVGSTLFLGLKNDTIRQRVDQQLQQDMFTKEHYERLEKKRQRRRQHHNHHH</sequence>
<feature type="compositionally biased region" description="Polar residues" evidence="1">
    <location>
        <begin position="1"/>
        <end position="16"/>
    </location>
</feature>
<protein>
    <submittedName>
        <fullName evidence="2">Uncharacterized protein</fullName>
    </submittedName>
</protein>
<comment type="caution">
    <text evidence="2">The sequence shown here is derived from an EMBL/GenBank/DDBJ whole genome shotgun (WGS) entry which is preliminary data.</text>
</comment>
<dbReference type="Proteomes" id="UP000663848">
    <property type="component" value="Unassembled WGS sequence"/>
</dbReference>
<feature type="compositionally biased region" description="Basic residues" evidence="1">
    <location>
        <begin position="22"/>
        <end position="31"/>
    </location>
</feature>